<evidence type="ECO:0000313" key="3">
    <source>
        <dbReference type="Proteomes" id="UP001432128"/>
    </source>
</evidence>
<evidence type="ECO:0000313" key="2">
    <source>
        <dbReference type="EMBL" id="WUM18975.1"/>
    </source>
</evidence>
<accession>A0AAU4JZ05</accession>
<feature type="chain" id="PRO_5043794365" evidence="1">
    <location>
        <begin position="26"/>
        <end position="192"/>
    </location>
</feature>
<organism evidence="2 3">
    <name type="scientific">Williamsia herbipolensis</name>
    <dbReference type="NCBI Taxonomy" id="1603258"/>
    <lineage>
        <taxon>Bacteria</taxon>
        <taxon>Bacillati</taxon>
        <taxon>Actinomycetota</taxon>
        <taxon>Actinomycetes</taxon>
        <taxon>Mycobacteriales</taxon>
        <taxon>Nocardiaceae</taxon>
        <taxon>Williamsia</taxon>
    </lineage>
</organism>
<dbReference type="Pfam" id="PF08310">
    <property type="entry name" value="LGFP"/>
    <property type="match status" value="2"/>
</dbReference>
<dbReference type="AlphaFoldDB" id="A0AAU4JZ05"/>
<dbReference type="KEGG" id="whr:OG579_14720"/>
<keyword evidence="1" id="KW-0732">Signal</keyword>
<gene>
    <name evidence="2" type="ORF">OG579_14720</name>
</gene>
<dbReference type="EMBL" id="CP108021">
    <property type="protein sequence ID" value="WUM18975.1"/>
    <property type="molecule type" value="Genomic_DNA"/>
</dbReference>
<feature type="signal peptide" evidence="1">
    <location>
        <begin position="1"/>
        <end position="25"/>
    </location>
</feature>
<dbReference type="Proteomes" id="UP001432128">
    <property type="component" value="Chromosome"/>
</dbReference>
<protein>
    <submittedName>
        <fullName evidence="2">Lysozyme</fullName>
    </submittedName>
</protein>
<proteinExistence type="predicted"/>
<dbReference type="InterPro" id="IPR013207">
    <property type="entry name" value="LGFP"/>
</dbReference>
<evidence type="ECO:0000256" key="1">
    <source>
        <dbReference type="SAM" id="SignalP"/>
    </source>
</evidence>
<dbReference type="RefSeq" id="WP_328856542.1">
    <property type="nucleotide sequence ID" value="NZ_CP108021.1"/>
</dbReference>
<sequence length="192" mass="20549">MQLKKRATALTVAAMAAVLVGSAQTAAIAGADEQIGEYNVGGRILEAFKATGGVEKWGEPTMDEAFAADRGRFQRFGKDTSFYWKANVSNGIAHPISDPIRAKWGSLGFERGALKFPTSNEIDAAGKGRKQLFQGGNLYTSEKSGQHPVWGGILGKYAAAGGPGKFGMPTSDEYRIGRNYAQNFEGGRLVWP</sequence>
<name>A0AAU4JZ05_9NOCA</name>
<keyword evidence="3" id="KW-1185">Reference proteome</keyword>
<reference evidence="2 3" key="1">
    <citation type="submission" date="2022-10" db="EMBL/GenBank/DDBJ databases">
        <title>The complete genomes of actinobacterial strains from the NBC collection.</title>
        <authorList>
            <person name="Joergensen T.S."/>
            <person name="Alvarez Arevalo M."/>
            <person name="Sterndorff E.B."/>
            <person name="Faurdal D."/>
            <person name="Vuksanovic O."/>
            <person name="Mourched A.-S."/>
            <person name="Charusanti P."/>
            <person name="Shaw S."/>
            <person name="Blin K."/>
            <person name="Weber T."/>
        </authorList>
    </citation>
    <scope>NUCLEOTIDE SEQUENCE [LARGE SCALE GENOMIC DNA]</scope>
    <source>
        <strain evidence="2 3">NBC_00319</strain>
    </source>
</reference>